<dbReference type="Gene3D" id="3.40.50.880">
    <property type="match status" value="1"/>
</dbReference>
<comment type="catalytic activity">
    <reaction evidence="7">
        <text>(6S)-5,6,7,8-tetrahydrofolyl-(gamma-L-Glu)(n) + (n-1) H2O = (6S)-5,6,7,8-tetrahydrofolate + (n-1) L-glutamate</text>
        <dbReference type="Rhea" id="RHEA:56784"/>
        <dbReference type="Rhea" id="RHEA-COMP:14738"/>
        <dbReference type="ChEBI" id="CHEBI:15377"/>
        <dbReference type="ChEBI" id="CHEBI:29985"/>
        <dbReference type="ChEBI" id="CHEBI:57453"/>
        <dbReference type="ChEBI" id="CHEBI:141005"/>
        <dbReference type="EC" id="3.4.19.9"/>
    </reaction>
</comment>
<comment type="similarity">
    <text evidence="2">Belongs to the peptidase C26 family.</text>
</comment>
<dbReference type="EC" id="3.4.19.9" evidence="7"/>
<sequence>MGPAYLRDLLQPYTPPRALRSADQLLLAVPKARLKTRGDRAFSVAAPKLWNSLPLSIECLGTCTVIVFYALLYNVIIPHCFKHFSENWTYLRLMCAGLMAQDVRSQEANEISYIAASYVKTLESAGARVLPIMIDHTEEEYKEIFNMINGFFLPGGAANIFDSGYATAAKIFYDLAIEANKKGDYFPIWGTCLGFEQLAVITARKNVLVRTNTTAVSLPLDFTTGMKMDFSPEMMSALATEPMTINAHKWSVITTVENAHLYDKLPQPAPQILQYLLCFVAYDYPIYGVQWHPEKNPYEWTRDFYVHTPNSIKMTFYFADFFVNEARKSKHTYENEKMIRDLLIYRYHPNYTGETTSVFEQKYYFYGRDQDKITDPVKVTDPDIIGSVFEVNAGAVHVLAHVNVVVLITAVLLCL</sequence>
<dbReference type="Ensembl" id="ENSPMGT00000014489.1">
    <property type="protein sequence ID" value="ENSPMGP00000013580.1"/>
    <property type="gene ID" value="ENSPMGG00000011152.1"/>
</dbReference>
<dbReference type="PANTHER" id="PTHR11315">
    <property type="entry name" value="PROTEASE FAMILY C26 GAMMA-GLUTAMYL HYDROLASE"/>
    <property type="match status" value="1"/>
</dbReference>
<dbReference type="Proteomes" id="UP000261520">
    <property type="component" value="Unplaced"/>
</dbReference>
<dbReference type="PROSITE" id="PS51275">
    <property type="entry name" value="PEPTIDASE_C26_GGH"/>
    <property type="match status" value="1"/>
</dbReference>
<dbReference type="GO" id="GO:0046900">
    <property type="term" value="P:tetrahydrofolylpolyglutamate metabolic process"/>
    <property type="evidence" value="ECO:0007669"/>
    <property type="project" value="TreeGrafter"/>
</dbReference>
<protein>
    <recommendedName>
        <fullName evidence="7">folate gamma-glutamyl hydrolase</fullName>
        <ecNumber evidence="7">3.4.19.9</ecNumber>
    </recommendedName>
</protein>
<keyword evidence="3" id="KW-0964">Secreted</keyword>
<evidence type="ECO:0000256" key="4">
    <source>
        <dbReference type="ARBA" id="ARBA00022729"/>
    </source>
</evidence>
<dbReference type="AlphaFoldDB" id="A0A3B4AA36"/>
<dbReference type="InterPro" id="IPR029062">
    <property type="entry name" value="Class_I_gatase-like"/>
</dbReference>
<feature type="active site" description="Nucleophile" evidence="6 7">
    <location>
        <position position="192"/>
    </location>
</feature>
<evidence type="ECO:0000256" key="3">
    <source>
        <dbReference type="ARBA" id="ARBA00022525"/>
    </source>
</evidence>
<reference evidence="8" key="2">
    <citation type="submission" date="2025-09" db="UniProtKB">
        <authorList>
            <consortium name="Ensembl"/>
        </authorList>
    </citation>
    <scope>IDENTIFICATION</scope>
</reference>
<dbReference type="FunFam" id="3.40.50.880:FF:000024">
    <property type="entry name" value="Folate gamma-glutamyl hydrolase"/>
    <property type="match status" value="1"/>
</dbReference>
<comment type="subcellular location">
    <subcellularLocation>
        <location evidence="1">Secreted</location>
        <location evidence="1">Extracellular space</location>
    </subcellularLocation>
</comment>
<evidence type="ECO:0000256" key="6">
    <source>
        <dbReference type="PIRSR" id="PIRSR615527-1"/>
    </source>
</evidence>
<dbReference type="Pfam" id="PF07722">
    <property type="entry name" value="Peptidase_C26"/>
    <property type="match status" value="1"/>
</dbReference>
<evidence type="ECO:0000256" key="7">
    <source>
        <dbReference type="PROSITE-ProRule" id="PRU00607"/>
    </source>
</evidence>
<name>A0A3B4AA36_9GOBI</name>
<keyword evidence="4" id="KW-0732">Signal</keyword>
<dbReference type="InterPro" id="IPR011697">
    <property type="entry name" value="Peptidase_C26"/>
</dbReference>
<dbReference type="GO" id="GO:0034722">
    <property type="term" value="F:gamma-glutamyl-peptidase activity"/>
    <property type="evidence" value="ECO:0007669"/>
    <property type="project" value="UniProtKB-UniRule"/>
</dbReference>
<dbReference type="PANTHER" id="PTHR11315:SF20">
    <property type="entry name" value="GAMMA-GLUTAMYL HYDROLASE"/>
    <property type="match status" value="1"/>
</dbReference>
<reference evidence="8" key="1">
    <citation type="submission" date="2025-08" db="UniProtKB">
        <authorList>
            <consortium name="Ensembl"/>
        </authorList>
    </citation>
    <scope>IDENTIFICATION</scope>
</reference>
<dbReference type="PROSITE" id="PS51273">
    <property type="entry name" value="GATASE_TYPE_1"/>
    <property type="match status" value="1"/>
</dbReference>
<accession>A0A3B4AA36</accession>
<dbReference type="SUPFAM" id="SSF52317">
    <property type="entry name" value="Class I glutamine amidotransferase-like"/>
    <property type="match status" value="1"/>
</dbReference>
<dbReference type="InterPro" id="IPR015527">
    <property type="entry name" value="Pept_C26_g-glut_hydrolase"/>
</dbReference>
<keyword evidence="5 7" id="KW-0378">Hydrolase</keyword>
<keyword evidence="9" id="KW-1185">Reference proteome</keyword>
<evidence type="ECO:0000256" key="5">
    <source>
        <dbReference type="ARBA" id="ARBA00022801"/>
    </source>
</evidence>
<dbReference type="STRING" id="409849.ENSPMGP00000013580"/>
<feature type="active site" evidence="7">
    <location>
        <position position="292"/>
    </location>
</feature>
<dbReference type="GO" id="GO:0005576">
    <property type="term" value="C:extracellular region"/>
    <property type="evidence" value="ECO:0007669"/>
    <property type="project" value="UniProtKB-SubCell"/>
</dbReference>
<dbReference type="GO" id="GO:0005773">
    <property type="term" value="C:vacuole"/>
    <property type="evidence" value="ECO:0007669"/>
    <property type="project" value="TreeGrafter"/>
</dbReference>
<organism evidence="8 9">
    <name type="scientific">Periophthalmus magnuspinnatus</name>
    <dbReference type="NCBI Taxonomy" id="409849"/>
    <lineage>
        <taxon>Eukaryota</taxon>
        <taxon>Metazoa</taxon>
        <taxon>Chordata</taxon>
        <taxon>Craniata</taxon>
        <taxon>Vertebrata</taxon>
        <taxon>Euteleostomi</taxon>
        <taxon>Actinopterygii</taxon>
        <taxon>Neopterygii</taxon>
        <taxon>Teleostei</taxon>
        <taxon>Neoteleostei</taxon>
        <taxon>Acanthomorphata</taxon>
        <taxon>Gobiaria</taxon>
        <taxon>Gobiiformes</taxon>
        <taxon>Gobioidei</taxon>
        <taxon>Gobiidae</taxon>
        <taxon>Oxudercinae</taxon>
        <taxon>Periophthalmus</taxon>
    </lineage>
</organism>
<evidence type="ECO:0000313" key="9">
    <source>
        <dbReference type="Proteomes" id="UP000261520"/>
    </source>
</evidence>
<evidence type="ECO:0000256" key="2">
    <source>
        <dbReference type="ARBA" id="ARBA00011083"/>
    </source>
</evidence>
<proteinExistence type="inferred from homology"/>
<evidence type="ECO:0000313" key="8">
    <source>
        <dbReference type="Ensembl" id="ENSPMGP00000013580.1"/>
    </source>
</evidence>
<feature type="active site" description="Proton donor" evidence="6">
    <location>
        <position position="292"/>
    </location>
</feature>
<evidence type="ECO:0000256" key="1">
    <source>
        <dbReference type="ARBA" id="ARBA00004239"/>
    </source>
</evidence>